<organism evidence="4">
    <name type="scientific">Ignavibacterium album</name>
    <dbReference type="NCBI Taxonomy" id="591197"/>
    <lineage>
        <taxon>Bacteria</taxon>
        <taxon>Pseudomonadati</taxon>
        <taxon>Ignavibacteriota</taxon>
        <taxon>Ignavibacteria</taxon>
        <taxon>Ignavibacteriales</taxon>
        <taxon>Ignavibacteriaceae</taxon>
        <taxon>Ignavibacterium</taxon>
    </lineage>
</organism>
<keyword evidence="2" id="KW-0963">Cytoplasm</keyword>
<proteinExistence type="inferred from homology"/>
<evidence type="ECO:0000256" key="2">
    <source>
        <dbReference type="PIRNR" id="PIRNR006276"/>
    </source>
</evidence>
<dbReference type="PRINTS" id="PR01438">
    <property type="entry name" value="UNVRSLSTRESS"/>
</dbReference>
<dbReference type="PANTHER" id="PTHR46268:SF22">
    <property type="entry name" value="SENSOR PROTEIN KDPD-RELATED"/>
    <property type="match status" value="1"/>
</dbReference>
<dbReference type="Pfam" id="PF00582">
    <property type="entry name" value="Usp"/>
    <property type="match status" value="1"/>
</dbReference>
<dbReference type="InterPro" id="IPR014729">
    <property type="entry name" value="Rossmann-like_a/b/a_fold"/>
</dbReference>
<name>A0A7V2ZK26_9BACT</name>
<dbReference type="PIRSF" id="PIRSF006276">
    <property type="entry name" value="UspA"/>
    <property type="match status" value="1"/>
</dbReference>
<evidence type="ECO:0000259" key="3">
    <source>
        <dbReference type="Pfam" id="PF00582"/>
    </source>
</evidence>
<protein>
    <recommendedName>
        <fullName evidence="2">Universal stress protein</fullName>
    </recommendedName>
</protein>
<evidence type="ECO:0000256" key="1">
    <source>
        <dbReference type="ARBA" id="ARBA00008791"/>
    </source>
</evidence>
<dbReference type="SUPFAM" id="SSF52402">
    <property type="entry name" value="Adenine nucleotide alpha hydrolases-like"/>
    <property type="match status" value="1"/>
</dbReference>
<comment type="similarity">
    <text evidence="1 2">Belongs to the universal stress protein A family.</text>
</comment>
<dbReference type="EMBL" id="DSUJ01000008">
    <property type="protein sequence ID" value="HFI91406.1"/>
    <property type="molecule type" value="Genomic_DNA"/>
</dbReference>
<gene>
    <name evidence="4" type="ORF">ENS31_07740</name>
</gene>
<dbReference type="CDD" id="cd00293">
    <property type="entry name" value="USP-like"/>
    <property type="match status" value="1"/>
</dbReference>
<comment type="caution">
    <text evidence="4">The sequence shown here is derived from an EMBL/GenBank/DDBJ whole genome shotgun (WGS) entry which is preliminary data.</text>
</comment>
<sequence length="164" mass="18296">MAITINKILVPIDFSDYSKSALKYAVNFAKVFNAEMYLIYVVEPVIYPPDFSMGQIAIPSVTVEMDERAKEELNKLAQQEIPADIKKHVIIKTGKPFVEIIETAAQEDIDLIIIATHGHSGVEHILFGSTAEKVVRKAPCPVLTLREPIKGFQFKNEIKKELGG</sequence>
<comment type="subcellular location">
    <subcellularLocation>
        <location evidence="2">Cytoplasm</location>
    </subcellularLocation>
</comment>
<accession>A0A7V2ZK26</accession>
<feature type="domain" description="UspA" evidence="3">
    <location>
        <begin position="6"/>
        <end position="146"/>
    </location>
</feature>
<dbReference type="GO" id="GO:0005737">
    <property type="term" value="C:cytoplasm"/>
    <property type="evidence" value="ECO:0007669"/>
    <property type="project" value="UniProtKB-SubCell"/>
</dbReference>
<dbReference type="AlphaFoldDB" id="A0A7V2ZK26"/>
<dbReference type="InterPro" id="IPR006016">
    <property type="entry name" value="UspA"/>
</dbReference>
<dbReference type="InterPro" id="IPR006015">
    <property type="entry name" value="Universal_stress_UspA"/>
</dbReference>
<evidence type="ECO:0000313" key="4">
    <source>
        <dbReference type="EMBL" id="HFI91406.1"/>
    </source>
</evidence>
<reference evidence="4" key="1">
    <citation type="journal article" date="2020" name="mSystems">
        <title>Genome- and Community-Level Interaction Insights into Carbon Utilization and Element Cycling Functions of Hydrothermarchaeota in Hydrothermal Sediment.</title>
        <authorList>
            <person name="Zhou Z."/>
            <person name="Liu Y."/>
            <person name="Xu W."/>
            <person name="Pan J."/>
            <person name="Luo Z.H."/>
            <person name="Li M."/>
        </authorList>
    </citation>
    <scope>NUCLEOTIDE SEQUENCE [LARGE SCALE GENOMIC DNA]</scope>
    <source>
        <strain evidence="4">SpSt-479</strain>
    </source>
</reference>
<dbReference type="PANTHER" id="PTHR46268">
    <property type="entry name" value="STRESS RESPONSE PROTEIN NHAX"/>
    <property type="match status" value="1"/>
</dbReference>
<dbReference type="Gene3D" id="3.40.50.620">
    <property type="entry name" value="HUPs"/>
    <property type="match status" value="1"/>
</dbReference>